<keyword evidence="2" id="KW-1185">Reference proteome</keyword>
<sequence length="600" mass="66291">MEIQLSFAITTHHGNLVIDDEPINISITSTVSHMLSVMKEKLAALLGHYDDYDLKLWKLPQPLPIGTGALYIAVENIQYHSVKDADMGVGDLKPLHRSCWISNYWTEQPEDSCVHFVVQLPEGVRREYAPTGISKGGHELVDADPATVKCLKYEEARQNDVQATHLDPSPSSAAVPPVLGHTQAKHPVLNGRPSNNYGPPVGLFHPVFNSFKAAVSSKAPLNADAAMYEHARNFLEASAAIYPLEGDRLAAIDPHMGNLIGHRMRGVVGYGVTSHGVILQELKDTTAAFVALREAKNEIGTASSDPYNQASFSYRKYWAGAEQKAIRERSYCPTIIIAIAGPWFCVMGGVFGERVIVQPLTDYMWLGVDPSSDQHLDNTVRLFAALKDAISTLQDYYAHLLDVEVPSPSGFPFIQGYGPGSENTFTYVESLVDTEKYPTKLIYKVRCDQSGKSLVVKFVSRYNALAHRLLAEHQLEPHLHDAGTEDSEASTYGGRYMIVMDFVNGGSLSALSTDQFDQVKEAVEVLHSNGYVFGDLQLSNILVANLGGKVKLVDFDWCNREDEGRYPANINVRDIPWPNGVRPGAPMKKQHDLDMLSRLR</sequence>
<name>A0ACD3A9E8_9AGAR</name>
<evidence type="ECO:0000313" key="1">
    <source>
        <dbReference type="EMBL" id="TFK62236.1"/>
    </source>
</evidence>
<evidence type="ECO:0000313" key="2">
    <source>
        <dbReference type="Proteomes" id="UP000308600"/>
    </source>
</evidence>
<dbReference type="EMBL" id="ML208596">
    <property type="protein sequence ID" value="TFK62236.1"/>
    <property type="molecule type" value="Genomic_DNA"/>
</dbReference>
<protein>
    <submittedName>
        <fullName evidence="1">Uncharacterized protein</fullName>
    </submittedName>
</protein>
<organism evidence="1 2">
    <name type="scientific">Pluteus cervinus</name>
    <dbReference type="NCBI Taxonomy" id="181527"/>
    <lineage>
        <taxon>Eukaryota</taxon>
        <taxon>Fungi</taxon>
        <taxon>Dikarya</taxon>
        <taxon>Basidiomycota</taxon>
        <taxon>Agaricomycotina</taxon>
        <taxon>Agaricomycetes</taxon>
        <taxon>Agaricomycetidae</taxon>
        <taxon>Agaricales</taxon>
        <taxon>Pluteineae</taxon>
        <taxon>Pluteaceae</taxon>
        <taxon>Pluteus</taxon>
    </lineage>
</organism>
<reference evidence="1 2" key="1">
    <citation type="journal article" date="2019" name="Nat. Ecol. Evol.">
        <title>Megaphylogeny resolves global patterns of mushroom evolution.</title>
        <authorList>
            <person name="Varga T."/>
            <person name="Krizsan K."/>
            <person name="Foldi C."/>
            <person name="Dima B."/>
            <person name="Sanchez-Garcia M."/>
            <person name="Sanchez-Ramirez S."/>
            <person name="Szollosi G.J."/>
            <person name="Szarkandi J.G."/>
            <person name="Papp V."/>
            <person name="Albert L."/>
            <person name="Andreopoulos W."/>
            <person name="Angelini C."/>
            <person name="Antonin V."/>
            <person name="Barry K.W."/>
            <person name="Bougher N.L."/>
            <person name="Buchanan P."/>
            <person name="Buyck B."/>
            <person name="Bense V."/>
            <person name="Catcheside P."/>
            <person name="Chovatia M."/>
            <person name="Cooper J."/>
            <person name="Damon W."/>
            <person name="Desjardin D."/>
            <person name="Finy P."/>
            <person name="Geml J."/>
            <person name="Haridas S."/>
            <person name="Hughes K."/>
            <person name="Justo A."/>
            <person name="Karasinski D."/>
            <person name="Kautmanova I."/>
            <person name="Kiss B."/>
            <person name="Kocsube S."/>
            <person name="Kotiranta H."/>
            <person name="LaButti K.M."/>
            <person name="Lechner B.E."/>
            <person name="Liimatainen K."/>
            <person name="Lipzen A."/>
            <person name="Lukacs Z."/>
            <person name="Mihaltcheva S."/>
            <person name="Morgado L.N."/>
            <person name="Niskanen T."/>
            <person name="Noordeloos M.E."/>
            <person name="Ohm R.A."/>
            <person name="Ortiz-Santana B."/>
            <person name="Ovrebo C."/>
            <person name="Racz N."/>
            <person name="Riley R."/>
            <person name="Savchenko A."/>
            <person name="Shiryaev A."/>
            <person name="Soop K."/>
            <person name="Spirin V."/>
            <person name="Szebenyi C."/>
            <person name="Tomsovsky M."/>
            <person name="Tulloss R.E."/>
            <person name="Uehling J."/>
            <person name="Grigoriev I.V."/>
            <person name="Vagvolgyi C."/>
            <person name="Papp T."/>
            <person name="Martin F.M."/>
            <person name="Miettinen O."/>
            <person name="Hibbett D.S."/>
            <person name="Nagy L.G."/>
        </authorList>
    </citation>
    <scope>NUCLEOTIDE SEQUENCE [LARGE SCALE GENOMIC DNA]</scope>
    <source>
        <strain evidence="1 2">NL-1719</strain>
    </source>
</reference>
<gene>
    <name evidence="1" type="ORF">BDN72DRAFT_903401</name>
</gene>
<proteinExistence type="predicted"/>
<dbReference type="Proteomes" id="UP000308600">
    <property type="component" value="Unassembled WGS sequence"/>
</dbReference>
<accession>A0ACD3A9E8</accession>